<dbReference type="AlphaFoldDB" id="A0A839HSI8"/>
<dbReference type="InterPro" id="IPR050879">
    <property type="entry name" value="Acyltransferase_3"/>
</dbReference>
<dbReference type="Pfam" id="PF01757">
    <property type="entry name" value="Acyl_transf_3"/>
    <property type="match status" value="1"/>
</dbReference>
<dbReference type="InterPro" id="IPR002656">
    <property type="entry name" value="Acyl_transf_3_dom"/>
</dbReference>
<comment type="caution">
    <text evidence="4">The sequence shown here is derived from an EMBL/GenBank/DDBJ whole genome shotgun (WGS) entry which is preliminary data.</text>
</comment>
<feature type="transmembrane region" description="Helical" evidence="1">
    <location>
        <begin position="246"/>
        <end position="265"/>
    </location>
</feature>
<dbReference type="Proteomes" id="UP000586093">
    <property type="component" value="Unassembled WGS sequence"/>
</dbReference>
<feature type="transmembrane region" description="Helical" evidence="1">
    <location>
        <begin position="72"/>
        <end position="90"/>
    </location>
</feature>
<keyword evidence="4" id="KW-0808">Transferase</keyword>
<keyword evidence="1" id="KW-1133">Transmembrane helix</keyword>
<reference evidence="4 5" key="1">
    <citation type="submission" date="2020-08" db="EMBL/GenBank/DDBJ databases">
        <title>Aquariorum lacteus gen. nov., sp. nov., a new member of the family Comamonadaceae, isolated from freshwater aquarium.</title>
        <authorList>
            <person name="Chun S.-J."/>
        </authorList>
    </citation>
    <scope>NUCLEOTIDE SEQUENCE [LARGE SCALE GENOMIC DNA]</scope>
    <source>
        <strain evidence="4 5">SJAQ100</strain>
    </source>
</reference>
<keyword evidence="1" id="KW-0472">Membrane</keyword>
<dbReference type="EMBL" id="JACIVI010000003">
    <property type="protein sequence ID" value="MBB1162460.1"/>
    <property type="molecule type" value="Genomic_DNA"/>
</dbReference>
<dbReference type="InterPro" id="IPR043968">
    <property type="entry name" value="SGNH"/>
</dbReference>
<dbReference type="PANTHER" id="PTHR23028">
    <property type="entry name" value="ACETYLTRANSFERASE"/>
    <property type="match status" value="1"/>
</dbReference>
<accession>A0A839HSI8</accession>
<feature type="domain" description="Acyltransferase 3" evidence="2">
    <location>
        <begin position="6"/>
        <end position="329"/>
    </location>
</feature>
<feature type="domain" description="SGNH" evidence="3">
    <location>
        <begin position="423"/>
        <end position="625"/>
    </location>
</feature>
<feature type="transmembrane region" description="Helical" evidence="1">
    <location>
        <begin position="352"/>
        <end position="372"/>
    </location>
</feature>
<dbReference type="RefSeq" id="WP_182664372.1">
    <property type="nucleotide sequence ID" value="NZ_JACIVI010000003.1"/>
</dbReference>
<evidence type="ECO:0000313" key="4">
    <source>
        <dbReference type="EMBL" id="MBB1162460.1"/>
    </source>
</evidence>
<dbReference type="PANTHER" id="PTHR23028:SF53">
    <property type="entry name" value="ACYL_TRANSF_3 DOMAIN-CONTAINING PROTEIN"/>
    <property type="match status" value="1"/>
</dbReference>
<gene>
    <name evidence="4" type="ORF">H4F90_10755</name>
</gene>
<feature type="transmembrane region" description="Helical" evidence="1">
    <location>
        <begin position="187"/>
        <end position="208"/>
    </location>
</feature>
<keyword evidence="1" id="KW-0812">Transmembrane</keyword>
<evidence type="ECO:0000259" key="3">
    <source>
        <dbReference type="Pfam" id="PF19040"/>
    </source>
</evidence>
<dbReference type="GO" id="GO:0016747">
    <property type="term" value="F:acyltransferase activity, transferring groups other than amino-acyl groups"/>
    <property type="evidence" value="ECO:0007669"/>
    <property type="project" value="InterPro"/>
</dbReference>
<dbReference type="GO" id="GO:0016020">
    <property type="term" value="C:membrane"/>
    <property type="evidence" value="ECO:0007669"/>
    <property type="project" value="TreeGrafter"/>
</dbReference>
<name>A0A839HSI8_9BURK</name>
<keyword evidence="4" id="KW-0012">Acyltransferase</keyword>
<protein>
    <submittedName>
        <fullName evidence="4">Acyltransferase</fullName>
    </submittedName>
</protein>
<feature type="transmembrane region" description="Helical" evidence="1">
    <location>
        <begin position="313"/>
        <end position="332"/>
    </location>
</feature>
<evidence type="ECO:0000256" key="1">
    <source>
        <dbReference type="SAM" id="Phobius"/>
    </source>
</evidence>
<proteinExistence type="predicted"/>
<sequence>MHYRREIDGLRALAVVPVILFHAGFDGLKGGFVGVDVFFVISGYLITTIITRDLDAGRFSIIDFYERRARRILPALFLVLLVTAAAAWLLMLPSDLAGFAKSLVSVVIFSSNILFWQESGYFDTSAELKPLLHTWSLAVEEQFYVLFPLFLMLGGRLGKRLTFGLLVFFLIASFAFAQWATNAKPVAAFYLLPSRGWELLIGAAAAIYINWSRRPTHPQWIDGALSWLGMMLLVFANFNYSKITPFPGLYAAVPTVGAALVIVFASPRNMVGRLLGQSIFVGIGLVSYSAYLWHQPLFALARYRTATEHGSSLLLWLSLASFALAYLTWRYVEAPFRDRHRVSRPKIFLGSLVGGLFFLVIGVAAIATRGFLDHYSSYRLSDKQASLLKYSNYESTEDFVRSTRYGSCFFGTQLDSFDYFDRVNCLRLSSQQPNYLLIGDSHAAHWAGAIRNIFPNVNLLQATASGCRPLFRYDGAKRCTDMVRYIYEEFVPRHRIDGIILSGRWGADEVMALRETVDRLRPLVGEVIVFGPTAEYRKSLPHILINDPALGELWSSYASNFRVKDRGQVVRQIEAALVGSGATYIDIQAEVCDANRCRVLADEMQPMVWDYGHFTAPGAEFIIRKLKNEGQLRLGVDRIDSQVSPVELAPSAVQSLR</sequence>
<feature type="transmembrane region" description="Helical" evidence="1">
    <location>
        <begin position="31"/>
        <end position="51"/>
    </location>
</feature>
<evidence type="ECO:0000259" key="2">
    <source>
        <dbReference type="Pfam" id="PF01757"/>
    </source>
</evidence>
<dbReference type="GO" id="GO:0009103">
    <property type="term" value="P:lipopolysaccharide biosynthetic process"/>
    <property type="evidence" value="ECO:0007669"/>
    <property type="project" value="TreeGrafter"/>
</dbReference>
<keyword evidence="5" id="KW-1185">Reference proteome</keyword>
<feature type="transmembrane region" description="Helical" evidence="1">
    <location>
        <begin position="161"/>
        <end position="181"/>
    </location>
</feature>
<feature type="transmembrane region" description="Helical" evidence="1">
    <location>
        <begin position="7"/>
        <end position="25"/>
    </location>
</feature>
<dbReference type="Pfam" id="PF19040">
    <property type="entry name" value="SGNH"/>
    <property type="match status" value="1"/>
</dbReference>
<organism evidence="4 5">
    <name type="scientific">Aquariibacter albus</name>
    <dbReference type="NCBI Taxonomy" id="2759899"/>
    <lineage>
        <taxon>Bacteria</taxon>
        <taxon>Pseudomonadati</taxon>
        <taxon>Pseudomonadota</taxon>
        <taxon>Betaproteobacteria</taxon>
        <taxon>Burkholderiales</taxon>
        <taxon>Sphaerotilaceae</taxon>
        <taxon>Aquariibacter</taxon>
    </lineage>
</organism>
<feature type="transmembrane region" description="Helical" evidence="1">
    <location>
        <begin position="220"/>
        <end position="240"/>
    </location>
</feature>
<dbReference type="SUPFAM" id="SSF52266">
    <property type="entry name" value="SGNH hydrolase"/>
    <property type="match status" value="1"/>
</dbReference>
<feature type="transmembrane region" description="Helical" evidence="1">
    <location>
        <begin position="274"/>
        <end position="293"/>
    </location>
</feature>
<evidence type="ECO:0000313" key="5">
    <source>
        <dbReference type="Proteomes" id="UP000586093"/>
    </source>
</evidence>